<dbReference type="RefSeq" id="WP_344888962.1">
    <property type="nucleotide sequence ID" value="NZ_BAABAS010000003.1"/>
</dbReference>
<evidence type="ECO:0000313" key="3">
    <source>
        <dbReference type="Proteomes" id="UP001501710"/>
    </source>
</evidence>
<name>A0ABP8BSV6_9ACTN</name>
<dbReference type="Proteomes" id="UP001501710">
    <property type="component" value="Unassembled WGS sequence"/>
</dbReference>
<evidence type="ECO:0000313" key="2">
    <source>
        <dbReference type="EMBL" id="GAA4224834.1"/>
    </source>
</evidence>
<dbReference type="Pfam" id="PF04149">
    <property type="entry name" value="DUF397"/>
    <property type="match status" value="1"/>
</dbReference>
<gene>
    <name evidence="2" type="ORF">GCM10022254_05230</name>
</gene>
<evidence type="ECO:0000259" key="1">
    <source>
        <dbReference type="Pfam" id="PF04149"/>
    </source>
</evidence>
<dbReference type="InterPro" id="IPR007278">
    <property type="entry name" value="DUF397"/>
</dbReference>
<organism evidence="2 3">
    <name type="scientific">Actinomadura meridiana</name>
    <dbReference type="NCBI Taxonomy" id="559626"/>
    <lineage>
        <taxon>Bacteria</taxon>
        <taxon>Bacillati</taxon>
        <taxon>Actinomycetota</taxon>
        <taxon>Actinomycetes</taxon>
        <taxon>Streptosporangiales</taxon>
        <taxon>Thermomonosporaceae</taxon>
        <taxon>Actinomadura</taxon>
    </lineage>
</organism>
<dbReference type="EMBL" id="BAABAS010000003">
    <property type="protein sequence ID" value="GAA4224834.1"/>
    <property type="molecule type" value="Genomic_DNA"/>
</dbReference>
<protein>
    <recommendedName>
        <fullName evidence="1">DUF397 domain-containing protein</fullName>
    </recommendedName>
</protein>
<sequence length="69" mass="7417">MQLGPQTQMWRKSSYSGDETNKAQCVEAADLGGSIGLRDSQAPDAGHLTVSRTDMANLVNRIKAGQLQL</sequence>
<accession>A0ABP8BSV6</accession>
<reference evidence="3" key="1">
    <citation type="journal article" date="2019" name="Int. J. Syst. Evol. Microbiol.">
        <title>The Global Catalogue of Microorganisms (GCM) 10K type strain sequencing project: providing services to taxonomists for standard genome sequencing and annotation.</title>
        <authorList>
            <consortium name="The Broad Institute Genomics Platform"/>
            <consortium name="The Broad Institute Genome Sequencing Center for Infectious Disease"/>
            <person name="Wu L."/>
            <person name="Ma J."/>
        </authorList>
    </citation>
    <scope>NUCLEOTIDE SEQUENCE [LARGE SCALE GENOMIC DNA]</scope>
    <source>
        <strain evidence="3">JCM 17440</strain>
    </source>
</reference>
<feature type="domain" description="DUF397" evidence="1">
    <location>
        <begin position="10"/>
        <end position="63"/>
    </location>
</feature>
<comment type="caution">
    <text evidence="2">The sequence shown here is derived from an EMBL/GenBank/DDBJ whole genome shotgun (WGS) entry which is preliminary data.</text>
</comment>
<proteinExistence type="predicted"/>
<keyword evidence="3" id="KW-1185">Reference proteome</keyword>